<dbReference type="EMBL" id="CAJNNW010024878">
    <property type="protein sequence ID" value="CAE8674661.1"/>
    <property type="molecule type" value="Genomic_DNA"/>
</dbReference>
<evidence type="ECO:0000313" key="3">
    <source>
        <dbReference type="Proteomes" id="UP000654075"/>
    </source>
</evidence>
<dbReference type="EMBL" id="CAJNNV010000425">
    <property type="protein sequence ID" value="CAE8582578.1"/>
    <property type="molecule type" value="Genomic_DNA"/>
</dbReference>
<reference evidence="1" key="1">
    <citation type="submission" date="2021-02" db="EMBL/GenBank/DDBJ databases">
        <authorList>
            <person name="Dougan E. K."/>
            <person name="Rhodes N."/>
            <person name="Thang M."/>
            <person name="Chan C."/>
        </authorList>
    </citation>
    <scope>NUCLEOTIDE SEQUENCE</scope>
</reference>
<sequence>MSLGLPGMQASLLVGDTQVPGTDAPTQAGMSTPVLLTTAAAGMKAAVEGTSFGQSKLAQIFEQVEQNEEGLVRLDFGEKKKLFLKNEQQQTTTKPARTHKSILS</sequence>
<accession>A0A813D9R4</accession>
<protein>
    <submittedName>
        <fullName evidence="1">Uncharacterized protein</fullName>
    </submittedName>
</protein>
<name>A0A813D9R4_POLGL</name>
<dbReference type="Proteomes" id="UP000654075">
    <property type="component" value="Unassembled WGS sequence"/>
</dbReference>
<proteinExistence type="predicted"/>
<keyword evidence="3" id="KW-1185">Reference proteome</keyword>
<evidence type="ECO:0000313" key="1">
    <source>
        <dbReference type="EMBL" id="CAE8582578.1"/>
    </source>
</evidence>
<gene>
    <name evidence="1" type="ORF">PGLA1383_LOCUS1575</name>
    <name evidence="2" type="ORF">PGLA2088_LOCUS19043</name>
</gene>
<organism evidence="1 3">
    <name type="scientific">Polarella glacialis</name>
    <name type="common">Dinoflagellate</name>
    <dbReference type="NCBI Taxonomy" id="89957"/>
    <lineage>
        <taxon>Eukaryota</taxon>
        <taxon>Sar</taxon>
        <taxon>Alveolata</taxon>
        <taxon>Dinophyceae</taxon>
        <taxon>Suessiales</taxon>
        <taxon>Suessiaceae</taxon>
        <taxon>Polarella</taxon>
    </lineage>
</organism>
<dbReference type="Proteomes" id="UP000626109">
    <property type="component" value="Unassembled WGS sequence"/>
</dbReference>
<evidence type="ECO:0000313" key="2">
    <source>
        <dbReference type="EMBL" id="CAE8674661.1"/>
    </source>
</evidence>
<comment type="caution">
    <text evidence="1">The sequence shown here is derived from an EMBL/GenBank/DDBJ whole genome shotgun (WGS) entry which is preliminary data.</text>
</comment>
<dbReference type="AlphaFoldDB" id="A0A813D9R4"/>